<gene>
    <name evidence="2" type="ORF">ACFQZU_20390</name>
</gene>
<reference evidence="3" key="1">
    <citation type="journal article" date="2019" name="Int. J. Syst. Evol. Microbiol.">
        <title>The Global Catalogue of Microorganisms (GCM) 10K type strain sequencing project: providing services to taxonomists for standard genome sequencing and annotation.</title>
        <authorList>
            <consortium name="The Broad Institute Genomics Platform"/>
            <consortium name="The Broad Institute Genome Sequencing Center for Infectious Disease"/>
            <person name="Wu L."/>
            <person name="Ma J."/>
        </authorList>
    </citation>
    <scope>NUCLEOTIDE SEQUENCE [LARGE SCALE GENOMIC DNA]</scope>
    <source>
        <strain evidence="3">CCUG 63369</strain>
    </source>
</reference>
<name>A0ABW3BJV1_9ACTN</name>
<sequence length="197" mass="21365">MEPTPPPAPCKRVSDAERDRVAARLGDAFAEGRLGPEEFGRRNSAAYEAVFDDELLALLADLPAPGETVGVPSAEPAATGGVVELSTVGGPIRRRGDWAVPRKLRISSLSGPVRLDMSRARIPHSVVDIELSVMSGSIVLVLPDGATADIDRLQNRYSHQRSKVPAVRTPQAPHFVLFGETYSGLLRVRYAHGRRRR</sequence>
<keyword evidence="3" id="KW-1185">Reference proteome</keyword>
<evidence type="ECO:0000259" key="1">
    <source>
        <dbReference type="Pfam" id="PF08044"/>
    </source>
</evidence>
<comment type="caution">
    <text evidence="2">The sequence shown here is derived from an EMBL/GenBank/DDBJ whole genome shotgun (WGS) entry which is preliminary data.</text>
</comment>
<evidence type="ECO:0000313" key="2">
    <source>
        <dbReference type="EMBL" id="MFD0803658.1"/>
    </source>
</evidence>
<accession>A0ABW3BJV1</accession>
<evidence type="ECO:0000313" key="3">
    <source>
        <dbReference type="Proteomes" id="UP001596956"/>
    </source>
</evidence>
<feature type="domain" description="DUF1707" evidence="1">
    <location>
        <begin position="12"/>
        <end position="63"/>
    </location>
</feature>
<dbReference type="InterPro" id="IPR012551">
    <property type="entry name" value="DUF1707_SHOCT-like"/>
</dbReference>
<dbReference type="PANTHER" id="PTHR40763">
    <property type="entry name" value="MEMBRANE PROTEIN-RELATED"/>
    <property type="match status" value="1"/>
</dbReference>
<dbReference type="EMBL" id="JBHTHR010001036">
    <property type="protein sequence ID" value="MFD0803658.1"/>
    <property type="molecule type" value="Genomic_DNA"/>
</dbReference>
<proteinExistence type="predicted"/>
<organism evidence="2 3">
    <name type="scientific">Streptomonospora algeriensis</name>
    <dbReference type="NCBI Taxonomy" id="995084"/>
    <lineage>
        <taxon>Bacteria</taxon>
        <taxon>Bacillati</taxon>
        <taxon>Actinomycetota</taxon>
        <taxon>Actinomycetes</taxon>
        <taxon>Streptosporangiales</taxon>
        <taxon>Nocardiopsidaceae</taxon>
        <taxon>Streptomonospora</taxon>
    </lineage>
</organism>
<dbReference type="Pfam" id="PF08044">
    <property type="entry name" value="DUF1707"/>
    <property type="match status" value="1"/>
</dbReference>
<dbReference type="Proteomes" id="UP001596956">
    <property type="component" value="Unassembled WGS sequence"/>
</dbReference>
<protein>
    <submittedName>
        <fullName evidence="2">DUF1707 domain-containing protein</fullName>
    </submittedName>
</protein>
<dbReference type="PANTHER" id="PTHR40763:SF5">
    <property type="entry name" value="MEMBRANE PROTEIN"/>
    <property type="match status" value="1"/>
</dbReference>